<sequence length="406" mass="44640">MSKEKLYLNKNFILLTMGNITTKLGTKIYEIILAWWLVQKTGSAATFGVIMASSLISVVICNIFSGVIIDRFNKKFILILSDLISAVVCIFVGIVVMNDVLNIPLLMVAAIILGATNSLFSPSIKAILPELINKKLIVSANSITTVIGQVITVAAPLIGGFLISGLAVGLGIGFIINGISYLLSATSEMFIKYKYVRESKGNLNVFADIKEGYSYVFQQKWLFQLLIVSALFNLFISAYNINLPLYYLNIYNDDGTYYSLALGAQATFAILAGLLIAKRNKKAANPALLKQQLLFCGIPIVLLQFVSISYLSILLVGFFAFFLTTFNVYFFSLVQQEVDRDKSGRVFSFIFMVALSIMPLGTLIFGLLSTKIFDVVFILSGVGIILSTLIVKSSHINLNHNLQKSI</sequence>
<feature type="transmembrane region" description="Helical" evidence="7">
    <location>
        <begin position="372"/>
        <end position="391"/>
    </location>
</feature>
<feature type="transmembrane region" description="Helical" evidence="7">
    <location>
        <begin position="76"/>
        <end position="97"/>
    </location>
</feature>
<dbReference type="GO" id="GO:0005886">
    <property type="term" value="C:plasma membrane"/>
    <property type="evidence" value="ECO:0007669"/>
    <property type="project" value="UniProtKB-SubCell"/>
</dbReference>
<dbReference type="PANTHER" id="PTHR23513">
    <property type="entry name" value="INTEGRAL MEMBRANE EFFLUX PROTEIN-RELATED"/>
    <property type="match status" value="1"/>
</dbReference>
<dbReference type="RefSeq" id="WP_163180540.1">
    <property type="nucleotide sequence ID" value="NZ_JAAIWM010000005.1"/>
</dbReference>
<feature type="transmembrane region" description="Helical" evidence="7">
    <location>
        <begin position="313"/>
        <end position="334"/>
    </location>
</feature>
<dbReference type="PROSITE" id="PS50850">
    <property type="entry name" value="MFS"/>
    <property type="match status" value="1"/>
</dbReference>
<dbReference type="InterPro" id="IPR036259">
    <property type="entry name" value="MFS_trans_sf"/>
</dbReference>
<gene>
    <name evidence="9" type="ORF">G4D63_15185</name>
</gene>
<dbReference type="AlphaFoldDB" id="A0A6M0QBE4"/>
<evidence type="ECO:0000256" key="5">
    <source>
        <dbReference type="ARBA" id="ARBA00022989"/>
    </source>
</evidence>
<feature type="transmembrane region" description="Helical" evidence="7">
    <location>
        <begin position="161"/>
        <end position="184"/>
    </location>
</feature>
<dbReference type="EMBL" id="JAAIWM010000005">
    <property type="protein sequence ID" value="NEY73079.1"/>
    <property type="molecule type" value="Genomic_DNA"/>
</dbReference>
<feature type="transmembrane region" description="Helical" evidence="7">
    <location>
        <begin position="256"/>
        <end position="276"/>
    </location>
</feature>
<reference evidence="9 10" key="1">
    <citation type="submission" date="2020-02" db="EMBL/GenBank/DDBJ databases">
        <title>Bacillus aquiflavi sp. nov., isolated from yellow water of strong flavor Chinese baijiu in Yibin region of China.</title>
        <authorList>
            <person name="Xie J."/>
        </authorList>
    </citation>
    <scope>NUCLEOTIDE SEQUENCE [LARGE SCALE GENOMIC DNA]</scope>
    <source>
        <strain evidence="9 10">SA4</strain>
    </source>
</reference>
<feature type="transmembrane region" description="Helical" evidence="7">
    <location>
        <begin position="221"/>
        <end position="241"/>
    </location>
</feature>
<feature type="transmembrane region" description="Helical" evidence="7">
    <location>
        <begin position="103"/>
        <end position="124"/>
    </location>
</feature>
<evidence type="ECO:0000256" key="4">
    <source>
        <dbReference type="ARBA" id="ARBA00022692"/>
    </source>
</evidence>
<feature type="transmembrane region" description="Helical" evidence="7">
    <location>
        <begin position="288"/>
        <end position="307"/>
    </location>
</feature>
<keyword evidence="6 7" id="KW-0472">Membrane</keyword>
<dbReference type="InterPro" id="IPR011701">
    <property type="entry name" value="MFS"/>
</dbReference>
<keyword evidence="4 7" id="KW-0812">Transmembrane</keyword>
<evidence type="ECO:0000313" key="9">
    <source>
        <dbReference type="EMBL" id="NEY73079.1"/>
    </source>
</evidence>
<keyword evidence="5 7" id="KW-1133">Transmembrane helix</keyword>
<evidence type="ECO:0000256" key="6">
    <source>
        <dbReference type="ARBA" id="ARBA00023136"/>
    </source>
</evidence>
<feature type="transmembrane region" description="Helical" evidence="7">
    <location>
        <begin position="346"/>
        <end position="366"/>
    </location>
</feature>
<name>A0A6M0QBE4_9BACI</name>
<feature type="transmembrane region" description="Helical" evidence="7">
    <location>
        <begin position="44"/>
        <end position="69"/>
    </location>
</feature>
<keyword evidence="10" id="KW-1185">Reference proteome</keyword>
<evidence type="ECO:0000256" key="2">
    <source>
        <dbReference type="ARBA" id="ARBA00022448"/>
    </source>
</evidence>
<evidence type="ECO:0000256" key="1">
    <source>
        <dbReference type="ARBA" id="ARBA00004651"/>
    </source>
</evidence>
<dbReference type="InterPro" id="IPR020846">
    <property type="entry name" value="MFS_dom"/>
</dbReference>
<feature type="transmembrane region" description="Helical" evidence="7">
    <location>
        <begin position="12"/>
        <end position="38"/>
    </location>
</feature>
<comment type="subcellular location">
    <subcellularLocation>
        <location evidence="1">Cell membrane</location>
        <topology evidence="1">Multi-pass membrane protein</topology>
    </subcellularLocation>
</comment>
<dbReference type="Gene3D" id="1.20.1250.20">
    <property type="entry name" value="MFS general substrate transporter like domains"/>
    <property type="match status" value="1"/>
</dbReference>
<proteinExistence type="predicted"/>
<dbReference type="GO" id="GO:0022857">
    <property type="term" value="F:transmembrane transporter activity"/>
    <property type="evidence" value="ECO:0007669"/>
    <property type="project" value="InterPro"/>
</dbReference>
<dbReference type="CDD" id="cd06173">
    <property type="entry name" value="MFS_MefA_like"/>
    <property type="match status" value="1"/>
</dbReference>
<organism evidence="9 10">
    <name type="scientific">Bacillus mesophilus</name>
    <dbReference type="NCBI Taxonomy" id="1808955"/>
    <lineage>
        <taxon>Bacteria</taxon>
        <taxon>Bacillati</taxon>
        <taxon>Bacillota</taxon>
        <taxon>Bacilli</taxon>
        <taxon>Bacillales</taxon>
        <taxon>Bacillaceae</taxon>
        <taxon>Bacillus</taxon>
    </lineage>
</organism>
<feature type="domain" description="Major facilitator superfamily (MFS) profile" evidence="8">
    <location>
        <begin position="11"/>
        <end position="395"/>
    </location>
</feature>
<keyword evidence="3" id="KW-1003">Cell membrane</keyword>
<accession>A0A6M0QBE4</accession>
<protein>
    <submittedName>
        <fullName evidence="9">MFS transporter</fullName>
    </submittedName>
</protein>
<feature type="transmembrane region" description="Helical" evidence="7">
    <location>
        <begin position="136"/>
        <end position="155"/>
    </location>
</feature>
<dbReference type="PANTHER" id="PTHR23513:SF11">
    <property type="entry name" value="STAPHYLOFERRIN A TRANSPORTER"/>
    <property type="match status" value="1"/>
</dbReference>
<dbReference type="SUPFAM" id="SSF103473">
    <property type="entry name" value="MFS general substrate transporter"/>
    <property type="match status" value="1"/>
</dbReference>
<evidence type="ECO:0000259" key="8">
    <source>
        <dbReference type="PROSITE" id="PS50850"/>
    </source>
</evidence>
<evidence type="ECO:0000256" key="3">
    <source>
        <dbReference type="ARBA" id="ARBA00022475"/>
    </source>
</evidence>
<dbReference type="Pfam" id="PF07690">
    <property type="entry name" value="MFS_1"/>
    <property type="match status" value="1"/>
</dbReference>
<keyword evidence="2" id="KW-0813">Transport</keyword>
<dbReference type="Proteomes" id="UP000481043">
    <property type="component" value="Unassembled WGS sequence"/>
</dbReference>
<evidence type="ECO:0000256" key="7">
    <source>
        <dbReference type="SAM" id="Phobius"/>
    </source>
</evidence>
<comment type="caution">
    <text evidence="9">The sequence shown here is derived from an EMBL/GenBank/DDBJ whole genome shotgun (WGS) entry which is preliminary data.</text>
</comment>
<evidence type="ECO:0000313" key="10">
    <source>
        <dbReference type="Proteomes" id="UP000481043"/>
    </source>
</evidence>